<dbReference type="Proteomes" id="UP000229401">
    <property type="component" value="Unassembled WGS sequence"/>
</dbReference>
<dbReference type="EMBL" id="PFLI01000171">
    <property type="protein sequence ID" value="PIY71671.1"/>
    <property type="molecule type" value="Genomic_DNA"/>
</dbReference>
<dbReference type="Gene3D" id="1.10.3730.20">
    <property type="match status" value="1"/>
</dbReference>
<dbReference type="GO" id="GO:0016020">
    <property type="term" value="C:membrane"/>
    <property type="evidence" value="ECO:0007669"/>
    <property type="project" value="InterPro"/>
</dbReference>
<keyword evidence="1" id="KW-1133">Transmembrane helix</keyword>
<evidence type="ECO:0000259" key="2">
    <source>
        <dbReference type="Pfam" id="PF00892"/>
    </source>
</evidence>
<keyword evidence="1" id="KW-0812">Transmembrane</keyword>
<sequence length="286" mass="31701">MNWIIASLFMFVFSVVLYVLIRQASLLKIPNPLINLTSFLIPLFLYIPIGIQNKIKFIPSLYEFVILILLGFFCSYLGNKASLKSIELAPNPRYSLIISKSYVVLTTLIAVLFFHSPLPLNSALGILLIIVFSIIIMIGKSNMKKSHFLWLPLSFGAFFAWGILTIGMKYLFTIGINTIQLLTLLAIIVSLIVVFEIIVSKIPLRTLHIKSIALLLSIGVFSGLFNYFMILALSITPNIGYVSAINTASISAVAICSYLFFHDELTITKLFGISGVIAGLILLLVT</sequence>
<name>A0A2M7QIA4_9BACT</name>
<feature type="transmembrane region" description="Helical" evidence="1">
    <location>
        <begin position="6"/>
        <end position="21"/>
    </location>
</feature>
<feature type="transmembrane region" description="Helical" evidence="1">
    <location>
        <begin position="150"/>
        <end position="172"/>
    </location>
</feature>
<dbReference type="AlphaFoldDB" id="A0A2M7QIA4"/>
<proteinExistence type="predicted"/>
<feature type="transmembrane region" description="Helical" evidence="1">
    <location>
        <begin position="178"/>
        <end position="199"/>
    </location>
</feature>
<dbReference type="SUPFAM" id="SSF103481">
    <property type="entry name" value="Multidrug resistance efflux transporter EmrE"/>
    <property type="match status" value="1"/>
</dbReference>
<feature type="transmembrane region" description="Helical" evidence="1">
    <location>
        <begin position="267"/>
        <end position="285"/>
    </location>
</feature>
<evidence type="ECO:0000256" key="1">
    <source>
        <dbReference type="SAM" id="Phobius"/>
    </source>
</evidence>
<dbReference type="Pfam" id="PF00892">
    <property type="entry name" value="EamA"/>
    <property type="match status" value="1"/>
</dbReference>
<evidence type="ECO:0000313" key="3">
    <source>
        <dbReference type="EMBL" id="PIY71671.1"/>
    </source>
</evidence>
<feature type="transmembrane region" description="Helical" evidence="1">
    <location>
        <begin position="97"/>
        <end position="114"/>
    </location>
</feature>
<feature type="transmembrane region" description="Helical" evidence="1">
    <location>
        <begin position="211"/>
        <end position="233"/>
    </location>
</feature>
<feature type="transmembrane region" description="Helical" evidence="1">
    <location>
        <begin position="239"/>
        <end position="260"/>
    </location>
</feature>
<keyword evidence="1" id="KW-0472">Membrane</keyword>
<organism evidence="3 4">
    <name type="scientific">Candidatus Roizmanbacteria bacterium CG_4_10_14_0_8_um_filter_33_9</name>
    <dbReference type="NCBI Taxonomy" id="1974826"/>
    <lineage>
        <taxon>Bacteria</taxon>
        <taxon>Candidatus Roizmaniibacteriota</taxon>
    </lineage>
</organism>
<dbReference type="InterPro" id="IPR000620">
    <property type="entry name" value="EamA_dom"/>
</dbReference>
<gene>
    <name evidence="3" type="ORF">COY87_04925</name>
</gene>
<protein>
    <recommendedName>
        <fullName evidence="2">EamA domain-containing protein</fullName>
    </recommendedName>
</protein>
<feature type="transmembrane region" description="Helical" evidence="1">
    <location>
        <begin position="33"/>
        <end position="51"/>
    </location>
</feature>
<evidence type="ECO:0000313" key="4">
    <source>
        <dbReference type="Proteomes" id="UP000229401"/>
    </source>
</evidence>
<comment type="caution">
    <text evidence="3">The sequence shown here is derived from an EMBL/GenBank/DDBJ whole genome shotgun (WGS) entry which is preliminary data.</text>
</comment>
<feature type="transmembrane region" description="Helical" evidence="1">
    <location>
        <begin position="120"/>
        <end position="138"/>
    </location>
</feature>
<dbReference type="InterPro" id="IPR037185">
    <property type="entry name" value="EmrE-like"/>
</dbReference>
<accession>A0A2M7QIA4</accession>
<feature type="transmembrane region" description="Helical" evidence="1">
    <location>
        <begin position="57"/>
        <end position="77"/>
    </location>
</feature>
<feature type="domain" description="EamA" evidence="2">
    <location>
        <begin position="150"/>
        <end position="284"/>
    </location>
</feature>
<reference evidence="4" key="1">
    <citation type="submission" date="2017-09" db="EMBL/GenBank/DDBJ databases">
        <title>Depth-based differentiation of microbial function through sediment-hosted aquifers and enrichment of novel symbionts in the deep terrestrial subsurface.</title>
        <authorList>
            <person name="Probst A.J."/>
            <person name="Ladd B."/>
            <person name="Jarett J.K."/>
            <person name="Geller-Mcgrath D.E."/>
            <person name="Sieber C.M.K."/>
            <person name="Emerson J.B."/>
            <person name="Anantharaman K."/>
            <person name="Thomas B.C."/>
            <person name="Malmstrom R."/>
            <person name="Stieglmeier M."/>
            <person name="Klingl A."/>
            <person name="Woyke T."/>
            <person name="Ryan C.M."/>
            <person name="Banfield J.F."/>
        </authorList>
    </citation>
    <scope>NUCLEOTIDE SEQUENCE [LARGE SCALE GENOMIC DNA]</scope>
</reference>